<name>A0A6C0I8Y6_9ZZZZ</name>
<dbReference type="SUPFAM" id="SSF51905">
    <property type="entry name" value="FAD/NAD(P)-binding domain"/>
    <property type="match status" value="1"/>
</dbReference>
<organism evidence="1">
    <name type="scientific">viral metagenome</name>
    <dbReference type="NCBI Taxonomy" id="1070528"/>
    <lineage>
        <taxon>unclassified sequences</taxon>
        <taxon>metagenomes</taxon>
        <taxon>organismal metagenomes</taxon>
    </lineage>
</organism>
<proteinExistence type="predicted"/>
<protein>
    <recommendedName>
        <fullName evidence="2">FAD dependent oxidoreductase domain-containing protein</fullName>
    </recommendedName>
</protein>
<dbReference type="EMBL" id="MN740138">
    <property type="protein sequence ID" value="QHT89272.1"/>
    <property type="molecule type" value="Genomic_DNA"/>
</dbReference>
<dbReference type="Gene3D" id="3.50.50.60">
    <property type="entry name" value="FAD/NAD(P)-binding domain"/>
    <property type="match status" value="1"/>
</dbReference>
<evidence type="ECO:0000313" key="1">
    <source>
        <dbReference type="EMBL" id="QHT89272.1"/>
    </source>
</evidence>
<reference evidence="1" key="1">
    <citation type="journal article" date="2020" name="Nature">
        <title>Giant virus diversity and host interactions through global metagenomics.</title>
        <authorList>
            <person name="Schulz F."/>
            <person name="Roux S."/>
            <person name="Paez-Espino D."/>
            <person name="Jungbluth S."/>
            <person name="Walsh D.A."/>
            <person name="Denef V.J."/>
            <person name="McMahon K.D."/>
            <person name="Konstantinidis K.T."/>
            <person name="Eloe-Fadrosh E.A."/>
            <person name="Kyrpides N.C."/>
            <person name="Woyke T."/>
        </authorList>
    </citation>
    <scope>NUCLEOTIDE SEQUENCE</scope>
    <source>
        <strain evidence="1">GVMAG-M-3300023184-53</strain>
    </source>
</reference>
<dbReference type="InterPro" id="IPR036188">
    <property type="entry name" value="FAD/NAD-bd_sf"/>
</dbReference>
<sequence>MKIIVIGTGWYGCYISTILKNKHEVILIDKNTDIFENSSYYNQNRVHLGYHYPRSFKTRQLCKNTYDKFLKEFSHLINKIPKNYYTISKNSLIDYDTYKNLYTYENYSFNIHQNTDFDNIDGNLIEVDELVIDSLKAKNYFKEKLQDTKYIFNTTVNKYSRNNNKITVHTDKGDYQCDFLLDCTYNQLGLCKNNKYIYELDIMFEFKKINFVNFNGITIMDGNFMSLYPRDIDNDIFTLSDVEHTPVLVSDNYNDIHNYLITNEKIDELFLKFTEKISFYYPEFKNNFTYHSYFLTKKTKIINNSASRHIIIEQVDENVVSVNCGKICGIFEFEEYLKNKILI</sequence>
<accession>A0A6C0I8Y6</accession>
<evidence type="ECO:0008006" key="2">
    <source>
        <dbReference type="Google" id="ProtNLM"/>
    </source>
</evidence>
<dbReference type="AlphaFoldDB" id="A0A6C0I8Y6"/>